<protein>
    <submittedName>
        <fullName evidence="4">NADPH:quinone reductase</fullName>
    </submittedName>
</protein>
<name>A0A1H7XBM6_STRJI</name>
<dbReference type="Pfam" id="PF13602">
    <property type="entry name" value="ADH_zinc_N_2"/>
    <property type="match status" value="1"/>
</dbReference>
<accession>A0A1H7XBM6</accession>
<dbReference type="SMART" id="SM00829">
    <property type="entry name" value="PKS_ER"/>
    <property type="match status" value="1"/>
</dbReference>
<dbReference type="GO" id="GO:0003960">
    <property type="term" value="F:quinone reductase (NADPH) activity"/>
    <property type="evidence" value="ECO:0007669"/>
    <property type="project" value="TreeGrafter"/>
</dbReference>
<dbReference type="Gene3D" id="3.90.180.10">
    <property type="entry name" value="Medium-chain alcohol dehydrogenases, catalytic domain"/>
    <property type="match status" value="1"/>
</dbReference>
<dbReference type="OrthoDB" id="3175656at2"/>
<reference evidence="5" key="1">
    <citation type="submission" date="2016-10" db="EMBL/GenBank/DDBJ databases">
        <authorList>
            <person name="Varghese N."/>
        </authorList>
    </citation>
    <scope>NUCLEOTIDE SEQUENCE [LARGE SCALE GENOMIC DNA]</scope>
    <source>
        <strain evidence="5">DSM 45096 / BCRC 16803 / CGMCC 4.1857 / CIP 109030 / JCM 12277 / KCTC 19219 / NBRC 100920 / 33214</strain>
    </source>
</reference>
<evidence type="ECO:0000256" key="1">
    <source>
        <dbReference type="ARBA" id="ARBA00022857"/>
    </source>
</evidence>
<keyword evidence="2" id="KW-0560">Oxidoreductase</keyword>
<feature type="domain" description="Enoyl reductase (ER)" evidence="3">
    <location>
        <begin position="10"/>
        <end position="303"/>
    </location>
</feature>
<dbReference type="Gene3D" id="3.40.50.720">
    <property type="entry name" value="NAD(P)-binding Rossmann-like Domain"/>
    <property type="match status" value="1"/>
</dbReference>
<dbReference type="AlphaFoldDB" id="A0A1H7XBM6"/>
<dbReference type="PANTHER" id="PTHR48106:SF7">
    <property type="entry name" value="DEHYDROGENASE, ZINC-CONTAINING, PUTATIVE (AFU_ORTHOLOGUE AFUA_5G10220)-RELATED"/>
    <property type="match status" value="1"/>
</dbReference>
<dbReference type="GO" id="GO:0005829">
    <property type="term" value="C:cytosol"/>
    <property type="evidence" value="ECO:0007669"/>
    <property type="project" value="TreeGrafter"/>
</dbReference>
<dbReference type="SUPFAM" id="SSF51735">
    <property type="entry name" value="NAD(P)-binding Rossmann-fold domains"/>
    <property type="match status" value="1"/>
</dbReference>
<dbReference type="GO" id="GO:0035925">
    <property type="term" value="F:mRNA 3'-UTR AU-rich region binding"/>
    <property type="evidence" value="ECO:0007669"/>
    <property type="project" value="TreeGrafter"/>
</dbReference>
<dbReference type="EMBL" id="FOAZ01000023">
    <property type="protein sequence ID" value="SEM30439.1"/>
    <property type="molecule type" value="Genomic_DNA"/>
</dbReference>
<dbReference type="InterPro" id="IPR011032">
    <property type="entry name" value="GroES-like_sf"/>
</dbReference>
<dbReference type="PANTHER" id="PTHR48106">
    <property type="entry name" value="QUINONE OXIDOREDUCTASE PIG3-RELATED"/>
    <property type="match status" value="1"/>
</dbReference>
<dbReference type="GO" id="GO:0070402">
    <property type="term" value="F:NADPH binding"/>
    <property type="evidence" value="ECO:0007669"/>
    <property type="project" value="TreeGrafter"/>
</dbReference>
<keyword evidence="1" id="KW-0521">NADP</keyword>
<organism evidence="4 5">
    <name type="scientific">Streptacidiphilus jiangxiensis</name>
    <dbReference type="NCBI Taxonomy" id="235985"/>
    <lineage>
        <taxon>Bacteria</taxon>
        <taxon>Bacillati</taxon>
        <taxon>Actinomycetota</taxon>
        <taxon>Actinomycetes</taxon>
        <taxon>Kitasatosporales</taxon>
        <taxon>Streptomycetaceae</taxon>
        <taxon>Streptacidiphilus</taxon>
    </lineage>
</organism>
<dbReference type="InterPro" id="IPR020843">
    <property type="entry name" value="ER"/>
</dbReference>
<dbReference type="STRING" id="235985.SAMN05414137_12352"/>
<dbReference type="Proteomes" id="UP000183015">
    <property type="component" value="Unassembled WGS sequence"/>
</dbReference>
<dbReference type="InterPro" id="IPR013154">
    <property type="entry name" value="ADH-like_N"/>
</dbReference>
<evidence type="ECO:0000259" key="3">
    <source>
        <dbReference type="SMART" id="SM00829"/>
    </source>
</evidence>
<dbReference type="RefSeq" id="WP_075004178.1">
    <property type="nucleotide sequence ID" value="NZ_FOAZ01000023.1"/>
</dbReference>
<dbReference type="CDD" id="cd05289">
    <property type="entry name" value="MDR_like_2"/>
    <property type="match status" value="1"/>
</dbReference>
<dbReference type="InterPro" id="IPR036291">
    <property type="entry name" value="NAD(P)-bd_dom_sf"/>
</dbReference>
<evidence type="ECO:0000313" key="5">
    <source>
        <dbReference type="Proteomes" id="UP000183015"/>
    </source>
</evidence>
<dbReference type="Pfam" id="PF08240">
    <property type="entry name" value="ADH_N"/>
    <property type="match status" value="1"/>
</dbReference>
<proteinExistence type="predicted"/>
<evidence type="ECO:0000256" key="2">
    <source>
        <dbReference type="ARBA" id="ARBA00023002"/>
    </source>
</evidence>
<keyword evidence="5" id="KW-1185">Reference proteome</keyword>
<dbReference type="SUPFAM" id="SSF50129">
    <property type="entry name" value="GroES-like"/>
    <property type="match status" value="1"/>
</dbReference>
<sequence length="308" mass="31875">MRAVTIDAYGETPRLTEQPMPKVGPDSVLVRVRAAGVNPVDWRVADGAVDPLLNAYFPLTLGWDVAGVVAQVGVAVTEFAVGDEVVAYNRQDFAQFGTWAEYTPVPLRSLAPKSAGMSWEEAGGLPLAGLTAYQALAAAGVNGGGTVLIHAAGGGVGGFATQIAASRGARVIGTTSRTESFPFLRELGAEPVLSGEGLAERVRELAPEGVDASLDFLGGGSVAVSAELVRVPHRIVSVVDGSVKELGGQYVWVHPSGPDLRALNALAEAGSLRVHVSSAIPLEQAEEAVRLSRGGRVRGKIVLTVPAE</sequence>
<evidence type="ECO:0000313" key="4">
    <source>
        <dbReference type="EMBL" id="SEM30439.1"/>
    </source>
</evidence>
<gene>
    <name evidence="4" type="ORF">SAMN05414137_12352</name>
</gene>
<dbReference type="eggNOG" id="COG0604">
    <property type="taxonomic scope" value="Bacteria"/>
</dbReference>